<feature type="domain" description="Endonuclease/exonuclease/phosphatase" evidence="1">
    <location>
        <begin position="34"/>
        <end position="155"/>
    </location>
</feature>
<dbReference type="InterPro" id="IPR005135">
    <property type="entry name" value="Endo/exonuclease/phosphatase"/>
</dbReference>
<dbReference type="PANTHER" id="PTHR47642:SF5">
    <property type="entry name" value="ATP-DEPENDENT DNA HELICASE"/>
    <property type="match status" value="1"/>
</dbReference>
<keyword evidence="3" id="KW-1185">Reference proteome</keyword>
<dbReference type="SUPFAM" id="SSF56219">
    <property type="entry name" value="DNase I-like"/>
    <property type="match status" value="1"/>
</dbReference>
<name>A0ABR3MV92_9TELE</name>
<gene>
    <name evidence="2" type="ORF">QQF64_033892</name>
</gene>
<dbReference type="Gene3D" id="3.60.10.10">
    <property type="entry name" value="Endonuclease/exonuclease/phosphatase"/>
    <property type="match status" value="1"/>
</dbReference>
<dbReference type="InterPro" id="IPR051055">
    <property type="entry name" value="PIF1_helicase"/>
</dbReference>
<dbReference type="Proteomes" id="UP001558613">
    <property type="component" value="Unassembled WGS sequence"/>
</dbReference>
<dbReference type="InterPro" id="IPR036691">
    <property type="entry name" value="Endo/exonu/phosph_ase_sf"/>
</dbReference>
<reference evidence="2 3" key="1">
    <citation type="submission" date="2023-09" db="EMBL/GenBank/DDBJ databases">
        <authorList>
            <person name="Wang M."/>
        </authorList>
    </citation>
    <scope>NUCLEOTIDE SEQUENCE [LARGE SCALE GENOMIC DNA]</scope>
    <source>
        <strain evidence="2">GT-2023</strain>
        <tissue evidence="2">Liver</tissue>
    </source>
</reference>
<dbReference type="Pfam" id="PF03372">
    <property type="entry name" value="Exo_endo_phos"/>
    <property type="match status" value="1"/>
</dbReference>
<proteinExistence type="predicted"/>
<sequence>MPLLQHIRENRQEHTLTNTEGLGPHIEDIRCHHELQHADILCLTETHLTGLCTLSDLQLQRYNLFTRNRHVYYSTHQEIGMKNGGGVAIYCKEHIPTQPRQYIQNVTDLEFVIVKIDSAIVAVYRPPQYNVGDFLTNLKRMLDYLDLAHNDLVIICESFKEDGFPLLSLVPPKSFFLVTVTTGLLTGGVVLNPVSLSGHCQPGFPKQQFAS</sequence>
<evidence type="ECO:0000259" key="1">
    <source>
        <dbReference type="Pfam" id="PF03372"/>
    </source>
</evidence>
<dbReference type="EMBL" id="JAYMGO010000009">
    <property type="protein sequence ID" value="KAL1268529.1"/>
    <property type="molecule type" value="Genomic_DNA"/>
</dbReference>
<organism evidence="2 3">
    <name type="scientific">Cirrhinus molitorella</name>
    <name type="common">mud carp</name>
    <dbReference type="NCBI Taxonomy" id="172907"/>
    <lineage>
        <taxon>Eukaryota</taxon>
        <taxon>Metazoa</taxon>
        <taxon>Chordata</taxon>
        <taxon>Craniata</taxon>
        <taxon>Vertebrata</taxon>
        <taxon>Euteleostomi</taxon>
        <taxon>Actinopterygii</taxon>
        <taxon>Neopterygii</taxon>
        <taxon>Teleostei</taxon>
        <taxon>Ostariophysi</taxon>
        <taxon>Cypriniformes</taxon>
        <taxon>Cyprinidae</taxon>
        <taxon>Labeoninae</taxon>
        <taxon>Labeonini</taxon>
        <taxon>Cirrhinus</taxon>
    </lineage>
</organism>
<evidence type="ECO:0000313" key="3">
    <source>
        <dbReference type="Proteomes" id="UP001558613"/>
    </source>
</evidence>
<evidence type="ECO:0000313" key="2">
    <source>
        <dbReference type="EMBL" id="KAL1268529.1"/>
    </source>
</evidence>
<dbReference type="PANTHER" id="PTHR47642">
    <property type="entry name" value="ATP-DEPENDENT DNA HELICASE"/>
    <property type="match status" value="1"/>
</dbReference>
<comment type="caution">
    <text evidence="2">The sequence shown here is derived from an EMBL/GenBank/DDBJ whole genome shotgun (WGS) entry which is preliminary data.</text>
</comment>
<protein>
    <recommendedName>
        <fullName evidence="1">Endonuclease/exonuclease/phosphatase domain-containing protein</fullName>
    </recommendedName>
</protein>
<accession>A0ABR3MV92</accession>